<dbReference type="AlphaFoldDB" id="A0A4Z0Y319"/>
<dbReference type="InterPro" id="IPR012337">
    <property type="entry name" value="RNaseH-like_sf"/>
</dbReference>
<dbReference type="GO" id="GO:0005737">
    <property type="term" value="C:cytoplasm"/>
    <property type="evidence" value="ECO:0007669"/>
    <property type="project" value="TreeGrafter"/>
</dbReference>
<proteinExistence type="predicted"/>
<dbReference type="FunFam" id="3.30.420.10:FF:000100">
    <property type="entry name" value="3'-5' exonuclease/helicase (Wrn), putative"/>
    <property type="match status" value="1"/>
</dbReference>
<dbReference type="PANTHER" id="PTHR13620">
    <property type="entry name" value="3-5 EXONUCLEASE"/>
    <property type="match status" value="1"/>
</dbReference>
<evidence type="ECO:0000259" key="4">
    <source>
        <dbReference type="Pfam" id="PF01612"/>
    </source>
</evidence>
<evidence type="ECO:0000256" key="3">
    <source>
        <dbReference type="SAM" id="MobiDB-lite"/>
    </source>
</evidence>
<dbReference type="STRING" id="37992.A0A4Z0Y319"/>
<accession>A0A4Z0Y319</accession>
<keyword evidence="6" id="KW-1185">Reference proteome</keyword>
<feature type="compositionally biased region" description="Polar residues" evidence="3">
    <location>
        <begin position="1"/>
        <end position="21"/>
    </location>
</feature>
<feature type="compositionally biased region" description="Basic and acidic residues" evidence="3">
    <location>
        <begin position="472"/>
        <end position="488"/>
    </location>
</feature>
<comment type="caution">
    <text evidence="5">The sequence shown here is derived from an EMBL/GenBank/DDBJ whole genome shotgun (WGS) entry which is preliminary data.</text>
</comment>
<protein>
    <recommendedName>
        <fullName evidence="4">3'-5' exonuclease domain-containing protein</fullName>
    </recommendedName>
</protein>
<keyword evidence="2" id="KW-0378">Hydrolase</keyword>
<keyword evidence="1" id="KW-0540">Nuclease</keyword>
<feature type="region of interest" description="Disordered" evidence="3">
    <location>
        <begin position="410"/>
        <end position="429"/>
    </location>
</feature>
<dbReference type="Pfam" id="PF01612">
    <property type="entry name" value="DNA_pol_A_exo1"/>
    <property type="match status" value="1"/>
</dbReference>
<dbReference type="EMBL" id="SKBN01000448">
    <property type="protein sequence ID" value="TGJ78124.1"/>
    <property type="molecule type" value="Genomic_DNA"/>
</dbReference>
<dbReference type="GO" id="GO:0006139">
    <property type="term" value="P:nucleobase-containing compound metabolic process"/>
    <property type="evidence" value="ECO:0007669"/>
    <property type="project" value="InterPro"/>
</dbReference>
<evidence type="ECO:0000313" key="6">
    <source>
        <dbReference type="Proteomes" id="UP000297716"/>
    </source>
</evidence>
<evidence type="ECO:0000256" key="1">
    <source>
        <dbReference type="ARBA" id="ARBA00022722"/>
    </source>
</evidence>
<feature type="region of interest" description="Disordered" evidence="3">
    <location>
        <begin position="1"/>
        <end position="78"/>
    </location>
</feature>
<evidence type="ECO:0000256" key="2">
    <source>
        <dbReference type="ARBA" id="ARBA00022801"/>
    </source>
</evidence>
<dbReference type="Gene3D" id="3.30.420.10">
    <property type="entry name" value="Ribonuclease H-like superfamily/Ribonuclease H"/>
    <property type="match status" value="1"/>
</dbReference>
<gene>
    <name evidence="5" type="ORF">E0Z10_g10644</name>
</gene>
<reference evidence="5 6" key="1">
    <citation type="submission" date="2019-03" db="EMBL/GenBank/DDBJ databases">
        <title>Draft genome sequence of Xylaria hypoxylon DSM 108379, a ubiquitous saprotrophic-parasitic fungi on hardwood.</title>
        <authorList>
            <person name="Buettner E."/>
            <person name="Leonhardt S."/>
            <person name="Gebauer A.M."/>
            <person name="Liers C."/>
            <person name="Hofrichter M."/>
            <person name="Kellner H."/>
        </authorList>
    </citation>
    <scope>NUCLEOTIDE SEQUENCE [LARGE SCALE GENOMIC DNA]</scope>
    <source>
        <strain evidence="5 6">DSM 108379</strain>
    </source>
</reference>
<evidence type="ECO:0000313" key="5">
    <source>
        <dbReference type="EMBL" id="TGJ78124.1"/>
    </source>
</evidence>
<organism evidence="5 6">
    <name type="scientific">Xylaria hypoxylon</name>
    <dbReference type="NCBI Taxonomy" id="37992"/>
    <lineage>
        <taxon>Eukaryota</taxon>
        <taxon>Fungi</taxon>
        <taxon>Dikarya</taxon>
        <taxon>Ascomycota</taxon>
        <taxon>Pezizomycotina</taxon>
        <taxon>Sordariomycetes</taxon>
        <taxon>Xylariomycetidae</taxon>
        <taxon>Xylariales</taxon>
        <taxon>Xylariaceae</taxon>
        <taxon>Xylaria</taxon>
    </lineage>
</organism>
<dbReference type="PANTHER" id="PTHR13620:SF104">
    <property type="entry name" value="EXONUCLEASE 3'-5' DOMAIN-CONTAINING PROTEIN 2"/>
    <property type="match status" value="1"/>
</dbReference>
<sequence>MTFLGSSETAGNAVRRSSSVLPTPPRNNRLWHPVRGISFSPGPAPLATPARSPRSMVDVSARSSQYHTATSQSIDTQSETWDAAMVRHETSAQNTEPIPPNSSLQKPPEQASLCVSVQTVEEAEAEAEAEANGAEWKATDDPPPSVVEYKMADDLFYAAKNSPPGSPGSFWSYAQYRRTAQDGTSHKVTVHYCRSRHTMEQVCKQYFMDEKVLGFDLEWMINSTQRDGVKKNVSLIQLASPSRIGLFHVALFADSEDMVGPSFRSLMEDPNVLKAGVSIKGDTTRLRNFLDIDSRGLMELSHLYKLVTYSRNRQYHNINRRLVPLATQVEEYLHLPLFKGQNVRTSDWSRPLDMNQVIYSASDAYAGLQLFATLEHHRRQLDPCPPSPHRAELNLAVRFADGIKVAAPEDTLEADDVVPTDGHAPGSAEKAVTIEAVSIEDKETASLITVRTKTKTSLVSKKKPAPTTSRPKSPERPKDSRVEVAEDRVTSYRLSHPQTRSSFVQLRAYYLWHSYDLSPAAVAQLLRDPPLKTVTVVQYVLAVVQSEKLPADLERLREAAYSIPQYTLRARWPVVVGMLAAADY</sequence>
<dbReference type="Proteomes" id="UP000297716">
    <property type="component" value="Unassembled WGS sequence"/>
</dbReference>
<dbReference type="OrthoDB" id="1920326at2759"/>
<dbReference type="InterPro" id="IPR002562">
    <property type="entry name" value="3'-5'_exonuclease_dom"/>
</dbReference>
<name>A0A4Z0Y319_9PEZI</name>
<dbReference type="SUPFAM" id="SSF53098">
    <property type="entry name" value="Ribonuclease H-like"/>
    <property type="match status" value="1"/>
</dbReference>
<feature type="region of interest" description="Disordered" evidence="3">
    <location>
        <begin position="456"/>
        <end position="488"/>
    </location>
</feature>
<dbReference type="InterPro" id="IPR036397">
    <property type="entry name" value="RNaseH_sf"/>
</dbReference>
<dbReference type="CDD" id="cd06141">
    <property type="entry name" value="WRN_exo"/>
    <property type="match status" value="1"/>
</dbReference>
<dbReference type="InterPro" id="IPR051132">
    <property type="entry name" value="3-5_Exonuclease_domain"/>
</dbReference>
<feature type="domain" description="3'-5' exonuclease" evidence="4">
    <location>
        <begin position="196"/>
        <end position="375"/>
    </location>
</feature>
<dbReference type="GO" id="GO:0003676">
    <property type="term" value="F:nucleic acid binding"/>
    <property type="evidence" value="ECO:0007669"/>
    <property type="project" value="InterPro"/>
</dbReference>
<dbReference type="GO" id="GO:0008408">
    <property type="term" value="F:3'-5' exonuclease activity"/>
    <property type="evidence" value="ECO:0007669"/>
    <property type="project" value="InterPro"/>
</dbReference>
<dbReference type="GO" id="GO:0005634">
    <property type="term" value="C:nucleus"/>
    <property type="evidence" value="ECO:0007669"/>
    <property type="project" value="TreeGrafter"/>
</dbReference>
<feature type="compositionally biased region" description="Polar residues" evidence="3">
    <location>
        <begin position="61"/>
        <end position="78"/>
    </location>
</feature>